<dbReference type="InterPro" id="IPR013766">
    <property type="entry name" value="Thioredoxin_domain"/>
</dbReference>
<feature type="domain" description="Thioredoxin" evidence="3">
    <location>
        <begin position="438"/>
        <end position="569"/>
    </location>
</feature>
<dbReference type="AlphaFoldDB" id="B6AGN8"/>
<feature type="domain" description="Thioredoxin" evidence="3">
    <location>
        <begin position="14"/>
        <end position="151"/>
    </location>
</feature>
<dbReference type="GO" id="GO:0003756">
    <property type="term" value="F:protein disulfide isomerase activity"/>
    <property type="evidence" value="ECO:0007669"/>
    <property type="project" value="TreeGrafter"/>
</dbReference>
<accession>B6AGN8</accession>
<feature type="signal peptide" evidence="2">
    <location>
        <begin position="1"/>
        <end position="18"/>
    </location>
</feature>
<evidence type="ECO:0000256" key="2">
    <source>
        <dbReference type="SAM" id="SignalP"/>
    </source>
</evidence>
<evidence type="ECO:0000259" key="3">
    <source>
        <dbReference type="PROSITE" id="PS51352"/>
    </source>
</evidence>
<dbReference type="GeneID" id="6997009"/>
<evidence type="ECO:0000313" key="5">
    <source>
        <dbReference type="Proteomes" id="UP000001460"/>
    </source>
</evidence>
<dbReference type="InterPro" id="IPR036249">
    <property type="entry name" value="Thioredoxin-like_sf"/>
</dbReference>
<dbReference type="RefSeq" id="XP_002141728.1">
    <property type="nucleotide sequence ID" value="XM_002141692.1"/>
</dbReference>
<dbReference type="VEuPathDB" id="CryptoDB:CMU_035510"/>
<dbReference type="CDD" id="cd02995">
    <property type="entry name" value="PDI_a_PDI_a'_C"/>
    <property type="match status" value="1"/>
</dbReference>
<feature type="chain" id="PRO_5002840126" evidence="2">
    <location>
        <begin position="19"/>
        <end position="597"/>
    </location>
</feature>
<evidence type="ECO:0000313" key="4">
    <source>
        <dbReference type="EMBL" id="EEA07379.1"/>
    </source>
</evidence>
<dbReference type="OrthoDB" id="72053at2759"/>
<protein>
    <submittedName>
        <fullName evidence="4">Thioredoxin family protein</fullName>
    </submittedName>
</protein>
<reference evidence="4" key="1">
    <citation type="submission" date="2008-06" db="EMBL/GenBank/DDBJ databases">
        <authorList>
            <person name="Lorenzi H."/>
            <person name="Inman J."/>
            <person name="Miller J."/>
            <person name="Schobel S."/>
            <person name="Amedeo P."/>
            <person name="Caler E.V."/>
            <person name="da Silva J."/>
        </authorList>
    </citation>
    <scope>NUCLEOTIDE SEQUENCE [LARGE SCALE GENOMIC DNA]</scope>
    <source>
        <strain evidence="4">RN66</strain>
    </source>
</reference>
<comment type="similarity">
    <text evidence="1">Belongs to the protein disulfide isomerase family.</text>
</comment>
<dbReference type="Proteomes" id="UP000001460">
    <property type="component" value="Unassembled WGS sequence"/>
</dbReference>
<dbReference type="PROSITE" id="PS00194">
    <property type="entry name" value="THIOREDOXIN_1"/>
    <property type="match status" value="1"/>
</dbReference>
<dbReference type="Pfam" id="PF13848">
    <property type="entry name" value="Thioredoxin_6"/>
    <property type="match status" value="1"/>
</dbReference>
<dbReference type="CDD" id="cd02961">
    <property type="entry name" value="PDI_a_family"/>
    <property type="match status" value="1"/>
</dbReference>
<dbReference type="eggNOG" id="KOG0190">
    <property type="taxonomic scope" value="Eukaryota"/>
</dbReference>
<keyword evidence="5" id="KW-1185">Reference proteome</keyword>
<dbReference type="Gene3D" id="3.40.30.10">
    <property type="entry name" value="Glutaredoxin"/>
    <property type="match status" value="3"/>
</dbReference>
<dbReference type="EMBL" id="DS989733">
    <property type="protein sequence ID" value="EEA07379.1"/>
    <property type="molecule type" value="Genomic_DNA"/>
</dbReference>
<organism evidence="4 5">
    <name type="scientific">Cryptosporidium muris (strain RN66)</name>
    <dbReference type="NCBI Taxonomy" id="441375"/>
    <lineage>
        <taxon>Eukaryota</taxon>
        <taxon>Sar</taxon>
        <taxon>Alveolata</taxon>
        <taxon>Apicomplexa</taxon>
        <taxon>Conoidasida</taxon>
        <taxon>Coccidia</taxon>
        <taxon>Eucoccidiorida</taxon>
        <taxon>Eimeriorina</taxon>
        <taxon>Cryptosporidiidae</taxon>
        <taxon>Cryptosporidium</taxon>
    </lineage>
</organism>
<dbReference type="GO" id="GO:0034976">
    <property type="term" value="P:response to endoplasmic reticulum stress"/>
    <property type="evidence" value="ECO:0007669"/>
    <property type="project" value="TreeGrafter"/>
</dbReference>
<dbReference type="CDD" id="cd02982">
    <property type="entry name" value="PDI_b'_family"/>
    <property type="match status" value="1"/>
</dbReference>
<dbReference type="OMA" id="HANSHHD"/>
<keyword evidence="2" id="KW-0732">Signal</keyword>
<dbReference type="GO" id="GO:0006457">
    <property type="term" value="P:protein folding"/>
    <property type="evidence" value="ECO:0007669"/>
    <property type="project" value="TreeGrafter"/>
</dbReference>
<dbReference type="PROSITE" id="PS51352">
    <property type="entry name" value="THIOREDOXIN_2"/>
    <property type="match status" value="2"/>
</dbReference>
<dbReference type="PANTHER" id="PTHR18929">
    <property type="entry name" value="PROTEIN DISULFIDE ISOMERASE"/>
    <property type="match status" value="1"/>
</dbReference>
<dbReference type="Pfam" id="PF00085">
    <property type="entry name" value="Thioredoxin"/>
    <property type="match status" value="2"/>
</dbReference>
<sequence length="597" mass="68251">MKLLALLTHLILVPFLSATYIPNPIDNINGNLSSISFSMNTNERLEASNVKQLGLVDLKNFTSEIAVVLFYVPWCVFCREILPEFDKAANIMKEYNIPFGRLDANDNRQVVLLEQVPKFPTIKIYFEGVGHYYTGISNSIAIVNFINSELNRDFHISNKKALENFIDRNNSGVKIIAIINSTLNSSLPKPNITNEHESNDNNLNSNIPAYLKISRKYQHILFGHTYTNNSEVVEVLLGNSSSYTDSSTVPLASVSSNLIIYTPWNNHKDIFGNYTSEDNVDTGRVIVKSIDLNSLEELDMQVRKYEYPLIIRFVPLVTQRLFSDDRPLVFLFSSENDPTHNEVMKRFQKIARKFRGKLLFIHSSTSLPHERRIRQVLASDDEQTPIISILKFSDVKNRDFKLNKIPMNPQQPPLVYRSSISGKGLLADSILENFIQDYTLGKLKPYFKSEEPPLDEENNGPVRIVVSTTFQSEVLNNVNQDTFIVFYAPWCGHCRKLEPDFNVLGQRLHNLKTLKIAKIDGSQNEIENIHILGYPSLMLYPANKKSDPIWYDGDRSVHNMIIWLASHVTHQFDPEPFLNPDNAFEDDDLDMSRTGEL</sequence>
<dbReference type="STRING" id="441375.B6AGN8"/>
<dbReference type="InterPro" id="IPR017937">
    <property type="entry name" value="Thioredoxin_CS"/>
</dbReference>
<evidence type="ECO:0000256" key="1">
    <source>
        <dbReference type="ARBA" id="ARBA00006347"/>
    </source>
</evidence>
<gene>
    <name evidence="4" type="ORF">CMU_035510</name>
</gene>
<name>B6AGN8_CRYMR</name>
<dbReference type="SUPFAM" id="SSF52833">
    <property type="entry name" value="Thioredoxin-like"/>
    <property type="match status" value="3"/>
</dbReference>
<dbReference type="GO" id="GO:0005783">
    <property type="term" value="C:endoplasmic reticulum"/>
    <property type="evidence" value="ECO:0007669"/>
    <property type="project" value="TreeGrafter"/>
</dbReference>
<proteinExistence type="inferred from homology"/>